<dbReference type="SUPFAM" id="SSF46626">
    <property type="entry name" value="Cytochrome c"/>
    <property type="match status" value="1"/>
</dbReference>
<dbReference type="Gene3D" id="2.60.40.420">
    <property type="entry name" value="Cupredoxins - blue copper proteins"/>
    <property type="match status" value="1"/>
</dbReference>
<evidence type="ECO:0000256" key="2">
    <source>
        <dbReference type="ARBA" id="ARBA00007866"/>
    </source>
</evidence>
<dbReference type="InterPro" id="IPR009056">
    <property type="entry name" value="Cyt_c-like_dom"/>
</dbReference>
<comment type="similarity">
    <text evidence="2">Belongs to the cytochrome c oxidase subunit 2 family.</text>
</comment>
<keyword evidence="11" id="KW-0186">Copper</keyword>
<dbReference type="GO" id="GO:0004129">
    <property type="term" value="F:cytochrome-c oxidase activity"/>
    <property type="evidence" value="ECO:0007669"/>
    <property type="project" value="UniProtKB-EC"/>
</dbReference>
<dbReference type="GO" id="GO:0016020">
    <property type="term" value="C:membrane"/>
    <property type="evidence" value="ECO:0007669"/>
    <property type="project" value="UniProtKB-SubCell"/>
</dbReference>
<evidence type="ECO:0000256" key="7">
    <source>
        <dbReference type="ARBA" id="ARBA00022723"/>
    </source>
</evidence>
<evidence type="ECO:0000256" key="8">
    <source>
        <dbReference type="ARBA" id="ARBA00022982"/>
    </source>
</evidence>
<dbReference type="InterPro" id="IPR034236">
    <property type="entry name" value="CuRO_CcO_Caa3_II"/>
</dbReference>
<evidence type="ECO:0000256" key="14">
    <source>
        <dbReference type="ARBA" id="ARBA00031399"/>
    </source>
</evidence>
<proteinExistence type="inferred from homology"/>
<dbReference type="Proteomes" id="UP001144323">
    <property type="component" value="Unassembled WGS sequence"/>
</dbReference>
<dbReference type="AlphaFoldDB" id="A0A9W6GV01"/>
<keyword evidence="7 16" id="KW-0479">Metal-binding</keyword>
<protein>
    <recommendedName>
        <fullName evidence="14">Cytochrome aa3 subunit 2</fullName>
    </recommendedName>
</protein>
<evidence type="ECO:0000259" key="19">
    <source>
        <dbReference type="PROSITE" id="PS51007"/>
    </source>
</evidence>
<comment type="subcellular location">
    <subcellularLocation>
        <location evidence="1">Membrane</location>
        <topology evidence="1">Multi-pass membrane protein</topology>
    </subcellularLocation>
</comment>
<dbReference type="PROSITE" id="PS00078">
    <property type="entry name" value="COX2"/>
    <property type="match status" value="1"/>
</dbReference>
<dbReference type="PROSITE" id="PS51257">
    <property type="entry name" value="PROKAR_LIPOPROTEIN"/>
    <property type="match status" value="1"/>
</dbReference>
<dbReference type="RefSeq" id="WP_281803155.1">
    <property type="nucleotide sequence ID" value="NZ_BSEC01000001.1"/>
</dbReference>
<sequence length="330" mass="35377">MRRKAKVILLVAVALLMAGCDGVQSALAPEGLHAERSAFLFWTMAIGATAIFVALIGLTAFALLAPRRSRRWMAQQPMLFGAGVVFPVVTLSFLLVYGFVVTGAPAPGGGDARSIRIAVDGRRWWWQVTYWDEDNLPVVTANELRIPAGQTVAIELTSADVIHSFWIPKLAGKLDMIPGRVNVLTLNARGTGVMRGQCAEYCGGAHALMSFNVVVMTPEAFRAWLRQERSPAQAPANSLARQGKALFFTAGCSACHAIRGTAAANELGPDLTHVGGRTSIGAATLGVDKADFARWISDNQRIKPGNLMPDYGIFTPDQLEALASYLAGLQ</sequence>
<reference evidence="20" key="1">
    <citation type="journal article" date="2023" name="Int. J. Syst. Evol. Microbiol.">
        <title>Methylocystis iwaonis sp. nov., a type II methane-oxidizing bacterium from surface soil of a rice paddy field in Japan, and emended description of the genus Methylocystis (ex Whittenbury et al. 1970) Bowman et al. 1993.</title>
        <authorList>
            <person name="Kaise H."/>
            <person name="Sawadogo J.B."/>
            <person name="Alam M.S."/>
            <person name="Ueno C."/>
            <person name="Dianou D."/>
            <person name="Shinjo R."/>
            <person name="Asakawa S."/>
        </authorList>
    </citation>
    <scope>NUCLEOTIDE SEQUENCE</scope>
    <source>
        <strain evidence="20">LMG27198</strain>
    </source>
</reference>
<evidence type="ECO:0000256" key="6">
    <source>
        <dbReference type="ARBA" id="ARBA00022692"/>
    </source>
</evidence>
<evidence type="ECO:0000256" key="12">
    <source>
        <dbReference type="ARBA" id="ARBA00023136"/>
    </source>
</evidence>
<comment type="catalytic activity">
    <reaction evidence="15">
        <text>4 Fe(II)-[cytochrome c] + O2 + 8 H(+)(in) = 4 Fe(III)-[cytochrome c] + 2 H2O + 4 H(+)(out)</text>
        <dbReference type="Rhea" id="RHEA:11436"/>
        <dbReference type="Rhea" id="RHEA-COMP:10350"/>
        <dbReference type="Rhea" id="RHEA-COMP:14399"/>
        <dbReference type="ChEBI" id="CHEBI:15377"/>
        <dbReference type="ChEBI" id="CHEBI:15378"/>
        <dbReference type="ChEBI" id="CHEBI:15379"/>
        <dbReference type="ChEBI" id="CHEBI:29033"/>
        <dbReference type="ChEBI" id="CHEBI:29034"/>
        <dbReference type="EC" id="7.1.1.9"/>
    </reaction>
</comment>
<keyword evidence="12 17" id="KW-0472">Membrane</keyword>
<evidence type="ECO:0000256" key="1">
    <source>
        <dbReference type="ARBA" id="ARBA00004141"/>
    </source>
</evidence>
<feature type="domain" description="Cytochrome c" evidence="19">
    <location>
        <begin position="238"/>
        <end position="330"/>
    </location>
</feature>
<dbReference type="EMBL" id="BSEC01000001">
    <property type="protein sequence ID" value="GLI93379.1"/>
    <property type="molecule type" value="Genomic_DNA"/>
</dbReference>
<evidence type="ECO:0000256" key="15">
    <source>
        <dbReference type="ARBA" id="ARBA00047816"/>
    </source>
</evidence>
<evidence type="ECO:0000256" key="4">
    <source>
        <dbReference type="ARBA" id="ARBA00022617"/>
    </source>
</evidence>
<evidence type="ECO:0000259" key="18">
    <source>
        <dbReference type="PROSITE" id="PS50857"/>
    </source>
</evidence>
<keyword evidence="8" id="KW-0249">Electron transport</keyword>
<dbReference type="GO" id="GO:0020037">
    <property type="term" value="F:heme binding"/>
    <property type="evidence" value="ECO:0007669"/>
    <property type="project" value="InterPro"/>
</dbReference>
<organism evidence="20 21">
    <name type="scientific">Methylocystis echinoides</name>
    <dbReference type="NCBI Taxonomy" id="29468"/>
    <lineage>
        <taxon>Bacteria</taxon>
        <taxon>Pseudomonadati</taxon>
        <taxon>Pseudomonadota</taxon>
        <taxon>Alphaproteobacteria</taxon>
        <taxon>Hyphomicrobiales</taxon>
        <taxon>Methylocystaceae</taxon>
        <taxon>Methylocystis</taxon>
    </lineage>
</organism>
<evidence type="ECO:0000256" key="3">
    <source>
        <dbReference type="ARBA" id="ARBA00022448"/>
    </source>
</evidence>
<feature type="transmembrane region" description="Helical" evidence="17">
    <location>
        <begin position="38"/>
        <end position="65"/>
    </location>
</feature>
<evidence type="ECO:0000256" key="11">
    <source>
        <dbReference type="ARBA" id="ARBA00023008"/>
    </source>
</evidence>
<dbReference type="InterPro" id="IPR008972">
    <property type="entry name" value="Cupredoxin"/>
</dbReference>
<keyword evidence="3" id="KW-0813">Transport</keyword>
<feature type="transmembrane region" description="Helical" evidence="17">
    <location>
        <begin position="77"/>
        <end position="100"/>
    </location>
</feature>
<comment type="function">
    <text evidence="13">Subunits I and II form the functional core of the enzyme complex. Electrons originating in cytochrome c are transferred via heme a and Cu(A) to the binuclear center formed by heme a3 and Cu(B).</text>
</comment>
<accession>A0A9W6GV01</accession>
<evidence type="ECO:0000256" key="17">
    <source>
        <dbReference type="SAM" id="Phobius"/>
    </source>
</evidence>
<keyword evidence="21" id="KW-1185">Reference proteome</keyword>
<dbReference type="CDD" id="cd04213">
    <property type="entry name" value="CuRO_CcO_Caa3_II"/>
    <property type="match status" value="1"/>
</dbReference>
<dbReference type="InterPro" id="IPR001505">
    <property type="entry name" value="Copper_CuA"/>
</dbReference>
<comment type="caution">
    <text evidence="20">The sequence shown here is derived from an EMBL/GenBank/DDBJ whole genome shotgun (WGS) entry which is preliminary data.</text>
</comment>
<dbReference type="InterPro" id="IPR014222">
    <property type="entry name" value="Cyt_c_oxidase_su2"/>
</dbReference>
<dbReference type="Pfam" id="PF00116">
    <property type="entry name" value="COX2"/>
    <property type="match status" value="1"/>
</dbReference>
<dbReference type="Pfam" id="PF00034">
    <property type="entry name" value="Cytochrom_C"/>
    <property type="match status" value="1"/>
</dbReference>
<keyword evidence="4 16" id="KW-0349">Heme</keyword>
<dbReference type="InterPro" id="IPR045187">
    <property type="entry name" value="CcO_II"/>
</dbReference>
<dbReference type="PROSITE" id="PS51007">
    <property type="entry name" value="CYTC"/>
    <property type="match status" value="1"/>
</dbReference>
<dbReference type="GO" id="GO:0042773">
    <property type="term" value="P:ATP synthesis coupled electron transport"/>
    <property type="evidence" value="ECO:0007669"/>
    <property type="project" value="TreeGrafter"/>
</dbReference>
<keyword evidence="9 17" id="KW-1133">Transmembrane helix</keyword>
<evidence type="ECO:0000256" key="16">
    <source>
        <dbReference type="PROSITE-ProRule" id="PRU00433"/>
    </source>
</evidence>
<evidence type="ECO:0000313" key="20">
    <source>
        <dbReference type="EMBL" id="GLI93379.1"/>
    </source>
</evidence>
<dbReference type="SUPFAM" id="SSF49503">
    <property type="entry name" value="Cupredoxins"/>
    <property type="match status" value="1"/>
</dbReference>
<dbReference type="PROSITE" id="PS50857">
    <property type="entry name" value="COX2_CUA"/>
    <property type="match status" value="1"/>
</dbReference>
<evidence type="ECO:0000313" key="21">
    <source>
        <dbReference type="Proteomes" id="UP001144323"/>
    </source>
</evidence>
<dbReference type="InterPro" id="IPR036909">
    <property type="entry name" value="Cyt_c-like_dom_sf"/>
</dbReference>
<dbReference type="GO" id="GO:0005507">
    <property type="term" value="F:copper ion binding"/>
    <property type="evidence" value="ECO:0007669"/>
    <property type="project" value="InterPro"/>
</dbReference>
<evidence type="ECO:0000256" key="5">
    <source>
        <dbReference type="ARBA" id="ARBA00022660"/>
    </source>
</evidence>
<keyword evidence="10 16" id="KW-0408">Iron</keyword>
<dbReference type="InterPro" id="IPR002429">
    <property type="entry name" value="CcO_II-like_C"/>
</dbReference>
<dbReference type="PANTHER" id="PTHR22888:SF9">
    <property type="entry name" value="CYTOCHROME C OXIDASE SUBUNIT 2"/>
    <property type="match status" value="1"/>
</dbReference>
<dbReference type="GO" id="GO:0016491">
    <property type="term" value="F:oxidoreductase activity"/>
    <property type="evidence" value="ECO:0007669"/>
    <property type="project" value="InterPro"/>
</dbReference>
<evidence type="ECO:0000256" key="9">
    <source>
        <dbReference type="ARBA" id="ARBA00022989"/>
    </source>
</evidence>
<evidence type="ECO:0000256" key="10">
    <source>
        <dbReference type="ARBA" id="ARBA00023004"/>
    </source>
</evidence>
<name>A0A9W6GV01_9HYPH</name>
<gene>
    <name evidence="20" type="ORF">LMG27198_23710</name>
</gene>
<dbReference type="PANTHER" id="PTHR22888">
    <property type="entry name" value="CYTOCHROME C OXIDASE, SUBUNIT II"/>
    <property type="match status" value="1"/>
</dbReference>
<keyword evidence="6 17" id="KW-0812">Transmembrane</keyword>
<dbReference type="NCBIfam" id="TIGR02866">
    <property type="entry name" value="CoxB"/>
    <property type="match status" value="1"/>
</dbReference>
<feature type="domain" description="Cytochrome oxidase subunit II copper A binding" evidence="18">
    <location>
        <begin position="112"/>
        <end position="227"/>
    </location>
</feature>
<evidence type="ECO:0000256" key="13">
    <source>
        <dbReference type="ARBA" id="ARBA00024688"/>
    </source>
</evidence>
<keyword evidence="5" id="KW-0679">Respiratory chain</keyword>